<keyword evidence="5" id="KW-0735">Signal-anchor</keyword>
<dbReference type="Gene3D" id="3.40.50.300">
    <property type="entry name" value="P-loop containing nucleotide triphosphate hydrolases"/>
    <property type="match status" value="1"/>
</dbReference>
<keyword evidence="12" id="KW-1185">Reference proteome</keyword>
<gene>
    <name evidence="11" type="ORF">C0Q70_09700</name>
</gene>
<feature type="region of interest" description="Disordered" evidence="10">
    <location>
        <begin position="1"/>
        <end position="47"/>
    </location>
</feature>
<proteinExistence type="inferred from homology"/>
<dbReference type="PANTHER" id="PTHR14647">
    <property type="entry name" value="GALACTOSE-3-O-SULFOTRANSFERASE"/>
    <property type="match status" value="1"/>
</dbReference>
<evidence type="ECO:0000256" key="3">
    <source>
        <dbReference type="ARBA" id="ARBA00022679"/>
    </source>
</evidence>
<keyword evidence="9" id="KW-0325">Glycoprotein</keyword>
<dbReference type="GO" id="GO:0001733">
    <property type="term" value="F:galactosylceramide sulfotransferase activity"/>
    <property type="evidence" value="ECO:0007669"/>
    <property type="project" value="InterPro"/>
</dbReference>
<keyword evidence="8" id="KW-0472">Membrane</keyword>
<dbReference type="PANTHER" id="PTHR14647:SF87">
    <property type="entry name" value="PUTATIVE-RELATED"/>
    <property type="match status" value="1"/>
</dbReference>
<dbReference type="InterPro" id="IPR009729">
    <property type="entry name" value="Gal-3-0_sulfotransfrase"/>
</dbReference>
<evidence type="ECO:0000256" key="2">
    <source>
        <dbReference type="ARBA" id="ARBA00008124"/>
    </source>
</evidence>
<comment type="similarity">
    <text evidence="2">Belongs to the galactose-3-O-sulfotransferase family.</text>
</comment>
<keyword evidence="7" id="KW-0333">Golgi apparatus</keyword>
<dbReference type="Pfam" id="PF06990">
    <property type="entry name" value="Gal-3-0_sulfotr"/>
    <property type="match status" value="1"/>
</dbReference>
<evidence type="ECO:0000256" key="6">
    <source>
        <dbReference type="ARBA" id="ARBA00022989"/>
    </source>
</evidence>
<dbReference type="AlphaFoldDB" id="A0A2T7PAI3"/>
<evidence type="ECO:0000256" key="5">
    <source>
        <dbReference type="ARBA" id="ARBA00022968"/>
    </source>
</evidence>
<evidence type="ECO:0000256" key="7">
    <source>
        <dbReference type="ARBA" id="ARBA00023034"/>
    </source>
</evidence>
<protein>
    <submittedName>
        <fullName evidence="11">Uncharacterized protein</fullName>
    </submittedName>
</protein>
<comment type="subcellular location">
    <subcellularLocation>
        <location evidence="1">Golgi apparatus membrane</location>
        <topology evidence="1">Single-pass type II membrane protein</topology>
    </subcellularLocation>
</comment>
<evidence type="ECO:0000313" key="12">
    <source>
        <dbReference type="Proteomes" id="UP000245119"/>
    </source>
</evidence>
<dbReference type="GO" id="GO:0000139">
    <property type="term" value="C:Golgi membrane"/>
    <property type="evidence" value="ECO:0007669"/>
    <property type="project" value="UniProtKB-SubCell"/>
</dbReference>
<organism evidence="11 12">
    <name type="scientific">Pomacea canaliculata</name>
    <name type="common">Golden apple snail</name>
    <dbReference type="NCBI Taxonomy" id="400727"/>
    <lineage>
        <taxon>Eukaryota</taxon>
        <taxon>Metazoa</taxon>
        <taxon>Spiralia</taxon>
        <taxon>Lophotrochozoa</taxon>
        <taxon>Mollusca</taxon>
        <taxon>Gastropoda</taxon>
        <taxon>Caenogastropoda</taxon>
        <taxon>Architaenioglossa</taxon>
        <taxon>Ampullarioidea</taxon>
        <taxon>Ampullariidae</taxon>
        <taxon>Pomacea</taxon>
    </lineage>
</organism>
<evidence type="ECO:0000256" key="10">
    <source>
        <dbReference type="SAM" id="MobiDB-lite"/>
    </source>
</evidence>
<dbReference type="STRING" id="400727.A0A2T7PAI3"/>
<dbReference type="EMBL" id="PZQS01000005">
    <property type="protein sequence ID" value="PVD30434.1"/>
    <property type="molecule type" value="Genomic_DNA"/>
</dbReference>
<keyword evidence="4" id="KW-0812">Transmembrane</keyword>
<dbReference type="Proteomes" id="UP000245119">
    <property type="component" value="Linkage Group LG5"/>
</dbReference>
<sequence length="343" mass="39660">MTKANNGTESEDQKVTISEPTDFPQSRPARRKSLRNHRTKTKKSSRVNSFDVRGDFNLSKDIQGDDNSFHEALLNESAADDFSVTRSRKLNQSITVAPALSRASRVNVSAYISNLISWEGSPVLSRGCRLKHLNMTSMVFVKVHKSASSTIANILARYALSNTGLAPEKQRDPRNIRNHAISLRRDLDLVLVAENFEESLVLLKRRACLRMKDILYMKNNARKNKTEFVMSSKDRLLFKKYQMADVLLYDHFYRIFWDNVLAEGIEFFLELRRFREIQAIMSEFCFRNTSGLRLAYVDASMWNERFVISRRDCFLLQQSEMSMQIYLLSRATKWLALSEKDGV</sequence>
<evidence type="ECO:0000313" key="11">
    <source>
        <dbReference type="EMBL" id="PVD30434.1"/>
    </source>
</evidence>
<name>A0A2T7PAI3_POMCA</name>
<keyword evidence="6" id="KW-1133">Transmembrane helix</keyword>
<accession>A0A2T7PAI3</accession>
<keyword evidence="3" id="KW-0808">Transferase</keyword>
<dbReference type="GO" id="GO:0009247">
    <property type="term" value="P:glycolipid biosynthetic process"/>
    <property type="evidence" value="ECO:0007669"/>
    <property type="project" value="InterPro"/>
</dbReference>
<evidence type="ECO:0000256" key="1">
    <source>
        <dbReference type="ARBA" id="ARBA00004323"/>
    </source>
</evidence>
<reference evidence="11 12" key="1">
    <citation type="submission" date="2018-04" db="EMBL/GenBank/DDBJ databases">
        <title>The genome of golden apple snail Pomacea canaliculata provides insight into stress tolerance and invasive adaptation.</title>
        <authorList>
            <person name="Liu C."/>
            <person name="Liu B."/>
            <person name="Ren Y."/>
            <person name="Zhang Y."/>
            <person name="Wang H."/>
            <person name="Li S."/>
            <person name="Jiang F."/>
            <person name="Yin L."/>
            <person name="Zhang G."/>
            <person name="Qian W."/>
            <person name="Fan W."/>
        </authorList>
    </citation>
    <scope>NUCLEOTIDE SEQUENCE [LARGE SCALE GENOMIC DNA]</scope>
    <source>
        <strain evidence="11">SZHN2017</strain>
        <tissue evidence="11">Muscle</tissue>
    </source>
</reference>
<dbReference type="OrthoDB" id="514299at2759"/>
<feature type="compositionally biased region" description="Basic residues" evidence="10">
    <location>
        <begin position="28"/>
        <end position="45"/>
    </location>
</feature>
<comment type="caution">
    <text evidence="11">The sequence shown here is derived from an EMBL/GenBank/DDBJ whole genome shotgun (WGS) entry which is preliminary data.</text>
</comment>
<dbReference type="InterPro" id="IPR027417">
    <property type="entry name" value="P-loop_NTPase"/>
</dbReference>
<evidence type="ECO:0000256" key="8">
    <source>
        <dbReference type="ARBA" id="ARBA00023136"/>
    </source>
</evidence>
<evidence type="ECO:0000256" key="9">
    <source>
        <dbReference type="ARBA" id="ARBA00023180"/>
    </source>
</evidence>
<evidence type="ECO:0000256" key="4">
    <source>
        <dbReference type="ARBA" id="ARBA00022692"/>
    </source>
</evidence>